<keyword evidence="6" id="KW-0539">Nucleus</keyword>
<evidence type="ECO:0000313" key="9">
    <source>
        <dbReference type="EMBL" id="KRZ15021.1"/>
    </source>
</evidence>
<accession>A0A0V1HWP3</accession>
<organism evidence="9 10">
    <name type="scientific">Trichinella zimbabwensis</name>
    <dbReference type="NCBI Taxonomy" id="268475"/>
    <lineage>
        <taxon>Eukaryota</taxon>
        <taxon>Metazoa</taxon>
        <taxon>Ecdysozoa</taxon>
        <taxon>Nematoda</taxon>
        <taxon>Enoplea</taxon>
        <taxon>Dorylaimia</taxon>
        <taxon>Trichinellida</taxon>
        <taxon>Trichinellidae</taxon>
        <taxon>Trichinella</taxon>
    </lineage>
</organism>
<dbReference type="PROSITE" id="PS50157">
    <property type="entry name" value="ZINC_FINGER_C2H2_2"/>
    <property type="match status" value="3"/>
</dbReference>
<keyword evidence="4 7" id="KW-0863">Zinc-finger</keyword>
<protein>
    <submittedName>
        <fullName evidence="9">Zinc finger protein</fullName>
    </submittedName>
</protein>
<keyword evidence="10" id="KW-1185">Reference proteome</keyword>
<comment type="caution">
    <text evidence="9">The sequence shown here is derived from an EMBL/GenBank/DDBJ whole genome shotgun (WGS) entry which is preliminary data.</text>
</comment>
<dbReference type="FunFam" id="3.30.160.60:FF:000446">
    <property type="entry name" value="Zinc finger protein"/>
    <property type="match status" value="1"/>
</dbReference>
<feature type="domain" description="C2H2-type" evidence="8">
    <location>
        <begin position="1"/>
        <end position="28"/>
    </location>
</feature>
<evidence type="ECO:0000256" key="5">
    <source>
        <dbReference type="ARBA" id="ARBA00022833"/>
    </source>
</evidence>
<dbReference type="OrthoDB" id="5919810at2759"/>
<dbReference type="SMART" id="SM00355">
    <property type="entry name" value="ZnF_C2H2"/>
    <property type="match status" value="3"/>
</dbReference>
<keyword evidence="3" id="KW-0677">Repeat</keyword>
<evidence type="ECO:0000259" key="8">
    <source>
        <dbReference type="PROSITE" id="PS50157"/>
    </source>
</evidence>
<sequence>MECHLCGKRFKGRLQFSDHINIHLGIRPFRCNKCNKCYNNRGAYHNHMRIHGDERLYVCPLCKSDFLWEASLKWHLNVHKKKGEITAQMVRQMYERTINVVRLKKKQLKFAAQQKKENHISYPKKQKNLPNHLPYNCYKQQGTINKYDYGEKNRINYELLRRNAIRNSHDYENTENDKYWMDKANAMHTNTEECFSQLENGSTNSKYILHILYHLKQMTYLNFWYISLHSLILEQINSNAANYYRLNPIQEGTNYLYQNHYAHPFITTKEHDQSNTAAPANKSLYNATTEQFNYEGENFLSINGTDNQERYLKPGGHYSIQQFDENDCFFESTNQNECSELPAKVNRHISSLVGKDSEEKDLLGLAMEVLYETVPRETNCEEKENFPIVDNANNIKCSEKDWGNHIIQQSVETNCRFERYALFFILFYKISQKNENMDITNQNGFNAEIQRCHNTSLINKQENKGWITSAMEVLYGIKPEDYKVNTNFANTATIDNDESIHEISEYYKTPKQETENHFQNFHEQPNGSLYLNEEFQTEYSPNFLRIYENNMTKEFHQIPPNMTTEQQFIPQQLFHNTFAEQYNLQNANAPCSITNHTLNANYGYYQQNSPQGTFNQQFIPQPEEIIIILGYPYHQNNLQAVYANETVYPLSNYAQPQISDGSTEKDIEATNYQKRNGGTGIHDEENHEMENAVFHYQGFEGNDDVSTYGNVQTKLLETEQKHIHQSNSTLDQVNARDETLEQNSASAKCDTILDNADFQSCMKQWMAGKGINYKILRTLNIDGLQNKNGTTTKQQNDYLPRKRKRLSLNNDIENTQQYVERFYEQPNGSLHTNEIYENNMANYIQEISPNTSSQQQFIPEQPFHYTFDELNNFQNVNTLGTINDHAYYANYGYYQQNLPQETFNQQFIPQSEGNPYHENNLQAVYANETVDPLSNYWQLQISSPQGTFNEQFIPQPEGNPYHENNLQAVYANETVDPLSNYWQLQISSPQGTFNEQFIPQPEGNPNHQNNLQNEDVIDSIPNDVHCLLRYVE</sequence>
<evidence type="ECO:0000256" key="2">
    <source>
        <dbReference type="ARBA" id="ARBA00022723"/>
    </source>
</evidence>
<evidence type="ECO:0000256" key="1">
    <source>
        <dbReference type="ARBA" id="ARBA00004123"/>
    </source>
</evidence>
<name>A0A0V1HWP3_9BILA</name>
<dbReference type="SUPFAM" id="SSF57667">
    <property type="entry name" value="beta-beta-alpha zinc fingers"/>
    <property type="match status" value="2"/>
</dbReference>
<keyword evidence="5" id="KW-0862">Zinc</keyword>
<keyword evidence="2" id="KW-0479">Metal-binding</keyword>
<dbReference type="InterPro" id="IPR036236">
    <property type="entry name" value="Znf_C2H2_sf"/>
</dbReference>
<proteinExistence type="predicted"/>
<reference evidence="9 10" key="1">
    <citation type="submission" date="2015-01" db="EMBL/GenBank/DDBJ databases">
        <title>Evolution of Trichinella species and genotypes.</title>
        <authorList>
            <person name="Korhonen P.K."/>
            <person name="Edoardo P."/>
            <person name="Giuseppe L.R."/>
            <person name="Gasser R.B."/>
        </authorList>
    </citation>
    <scope>NUCLEOTIDE SEQUENCE [LARGE SCALE GENOMIC DNA]</scope>
    <source>
        <strain evidence="9">ISS1029</strain>
    </source>
</reference>
<dbReference type="EMBL" id="JYDP01000020">
    <property type="protein sequence ID" value="KRZ15021.1"/>
    <property type="molecule type" value="Genomic_DNA"/>
</dbReference>
<evidence type="ECO:0000256" key="7">
    <source>
        <dbReference type="PROSITE-ProRule" id="PRU00042"/>
    </source>
</evidence>
<evidence type="ECO:0000256" key="3">
    <source>
        <dbReference type="ARBA" id="ARBA00022737"/>
    </source>
</evidence>
<dbReference type="Gene3D" id="3.30.160.60">
    <property type="entry name" value="Classic Zinc Finger"/>
    <property type="match status" value="2"/>
</dbReference>
<dbReference type="GO" id="GO:0005634">
    <property type="term" value="C:nucleus"/>
    <property type="evidence" value="ECO:0007669"/>
    <property type="project" value="UniProtKB-SubCell"/>
</dbReference>
<gene>
    <name evidence="9" type="primary">ZNF524</name>
    <name evidence="9" type="ORF">T11_7224</name>
</gene>
<dbReference type="STRING" id="268475.A0A0V1HWP3"/>
<feature type="domain" description="C2H2-type" evidence="8">
    <location>
        <begin position="57"/>
        <end position="84"/>
    </location>
</feature>
<dbReference type="GO" id="GO:0008270">
    <property type="term" value="F:zinc ion binding"/>
    <property type="evidence" value="ECO:0007669"/>
    <property type="project" value="UniProtKB-KW"/>
</dbReference>
<evidence type="ECO:0000256" key="6">
    <source>
        <dbReference type="ARBA" id="ARBA00023242"/>
    </source>
</evidence>
<dbReference type="GO" id="GO:0000122">
    <property type="term" value="P:negative regulation of transcription by RNA polymerase II"/>
    <property type="evidence" value="ECO:0007669"/>
    <property type="project" value="UniProtKB-ARBA"/>
</dbReference>
<comment type="subcellular location">
    <subcellularLocation>
        <location evidence="1">Nucleus</location>
    </subcellularLocation>
</comment>
<dbReference type="PANTHER" id="PTHR24406">
    <property type="entry name" value="TRANSCRIPTIONAL REPRESSOR CTCFL-RELATED"/>
    <property type="match status" value="1"/>
</dbReference>
<dbReference type="PROSITE" id="PS00028">
    <property type="entry name" value="ZINC_FINGER_C2H2_1"/>
    <property type="match status" value="3"/>
</dbReference>
<dbReference type="Proteomes" id="UP000055024">
    <property type="component" value="Unassembled WGS sequence"/>
</dbReference>
<dbReference type="InterPro" id="IPR050888">
    <property type="entry name" value="ZnF_C2H2-type_TF"/>
</dbReference>
<feature type="domain" description="C2H2-type" evidence="8">
    <location>
        <begin position="29"/>
        <end position="56"/>
    </location>
</feature>
<dbReference type="AlphaFoldDB" id="A0A0V1HWP3"/>
<dbReference type="InterPro" id="IPR013087">
    <property type="entry name" value="Znf_C2H2_type"/>
</dbReference>
<evidence type="ECO:0000256" key="4">
    <source>
        <dbReference type="ARBA" id="ARBA00022771"/>
    </source>
</evidence>
<evidence type="ECO:0000313" key="10">
    <source>
        <dbReference type="Proteomes" id="UP000055024"/>
    </source>
</evidence>